<dbReference type="NCBIfam" id="NF000658">
    <property type="entry name" value="PRK00029.1"/>
    <property type="match status" value="1"/>
</dbReference>
<feature type="binding site" evidence="8">
    <location>
        <position position="255"/>
    </location>
    <ligand>
        <name>Mg(2+)</name>
        <dbReference type="ChEBI" id="CHEBI:18420"/>
    </ligand>
</feature>
<comment type="catalytic activity">
    <reaction evidence="8">
        <text>L-seryl-[protein] + ATP = 3-O-(5'-adenylyl)-L-seryl-[protein] + diphosphate</text>
        <dbReference type="Rhea" id="RHEA:58120"/>
        <dbReference type="Rhea" id="RHEA-COMP:9863"/>
        <dbReference type="Rhea" id="RHEA-COMP:15073"/>
        <dbReference type="ChEBI" id="CHEBI:29999"/>
        <dbReference type="ChEBI" id="CHEBI:30616"/>
        <dbReference type="ChEBI" id="CHEBI:33019"/>
        <dbReference type="ChEBI" id="CHEBI:142516"/>
        <dbReference type="EC" id="2.7.7.108"/>
    </reaction>
</comment>
<dbReference type="AlphaFoldDB" id="A0AAU8DQ79"/>
<organism evidence="9">
    <name type="scientific">Nakamurella sp. A5-74</name>
    <dbReference type="NCBI Taxonomy" id="3158264"/>
    <lineage>
        <taxon>Bacteria</taxon>
        <taxon>Bacillati</taxon>
        <taxon>Actinomycetota</taxon>
        <taxon>Actinomycetes</taxon>
        <taxon>Nakamurellales</taxon>
        <taxon>Nakamurellaceae</taxon>
        <taxon>Nakamurella</taxon>
    </lineage>
</organism>
<comment type="function">
    <text evidence="8">Nucleotidyltransferase involved in the post-translational modification of proteins. It can catalyze the addition of adenosine monophosphate (AMP) or uridine monophosphate (UMP) to a protein, resulting in modifications known as AMPylation and UMPylation.</text>
</comment>
<feature type="binding site" evidence="8">
    <location>
        <position position="115"/>
    </location>
    <ligand>
        <name>ATP</name>
        <dbReference type="ChEBI" id="CHEBI:30616"/>
    </ligand>
</feature>
<dbReference type="GO" id="GO:0005524">
    <property type="term" value="F:ATP binding"/>
    <property type="evidence" value="ECO:0007669"/>
    <property type="project" value="UniProtKB-UniRule"/>
</dbReference>
<keyword evidence="8" id="KW-0464">Manganese</keyword>
<comment type="catalytic activity">
    <reaction evidence="8">
        <text>L-seryl-[protein] + UTP = O-(5'-uridylyl)-L-seryl-[protein] + diphosphate</text>
        <dbReference type="Rhea" id="RHEA:64604"/>
        <dbReference type="Rhea" id="RHEA-COMP:9863"/>
        <dbReference type="Rhea" id="RHEA-COMP:16635"/>
        <dbReference type="ChEBI" id="CHEBI:29999"/>
        <dbReference type="ChEBI" id="CHEBI:33019"/>
        <dbReference type="ChEBI" id="CHEBI:46398"/>
        <dbReference type="ChEBI" id="CHEBI:156051"/>
    </reaction>
</comment>
<feature type="binding site" evidence="8">
    <location>
        <position position="94"/>
    </location>
    <ligand>
        <name>ATP</name>
        <dbReference type="ChEBI" id="CHEBI:30616"/>
    </ligand>
</feature>
<dbReference type="InterPro" id="IPR003846">
    <property type="entry name" value="SelO"/>
</dbReference>
<dbReference type="EC" id="2.7.7.-" evidence="8"/>
<feature type="binding site" evidence="8">
    <location>
        <position position="264"/>
    </location>
    <ligand>
        <name>ATP</name>
        <dbReference type="ChEBI" id="CHEBI:30616"/>
    </ligand>
</feature>
<evidence type="ECO:0000256" key="5">
    <source>
        <dbReference type="ARBA" id="ARBA00022741"/>
    </source>
</evidence>
<keyword evidence="4 8" id="KW-0479">Metal-binding</keyword>
<feature type="binding site" evidence="8">
    <location>
        <position position="178"/>
    </location>
    <ligand>
        <name>ATP</name>
        <dbReference type="ChEBI" id="CHEBI:30616"/>
    </ligand>
</feature>
<keyword evidence="6 8" id="KW-0067">ATP-binding</keyword>
<dbReference type="Pfam" id="PF02696">
    <property type="entry name" value="SelO"/>
    <property type="match status" value="1"/>
</dbReference>
<keyword evidence="3 8" id="KW-0548">Nucleotidyltransferase</keyword>
<name>A0AAU8DQ79_9ACTN</name>
<evidence type="ECO:0000256" key="3">
    <source>
        <dbReference type="ARBA" id="ARBA00022695"/>
    </source>
</evidence>
<evidence type="ECO:0000313" key="9">
    <source>
        <dbReference type="EMBL" id="XCG63512.1"/>
    </source>
</evidence>
<dbReference type="EC" id="2.7.7.108" evidence="8"/>
<dbReference type="GO" id="GO:0030145">
    <property type="term" value="F:manganese ion binding"/>
    <property type="evidence" value="ECO:0007669"/>
    <property type="project" value="UniProtKB-UniRule"/>
</dbReference>
<gene>
    <name evidence="8" type="primary">ydiU</name>
    <name evidence="8" type="synonym">selO</name>
    <name evidence="9" type="ORF">ABLG96_20340</name>
</gene>
<feature type="binding site" evidence="8">
    <location>
        <position position="185"/>
    </location>
    <ligand>
        <name>ATP</name>
        <dbReference type="ChEBI" id="CHEBI:30616"/>
    </ligand>
</feature>
<evidence type="ECO:0000256" key="2">
    <source>
        <dbReference type="ARBA" id="ARBA00022679"/>
    </source>
</evidence>
<keyword evidence="5 8" id="KW-0547">Nucleotide-binding</keyword>
<evidence type="ECO:0000256" key="6">
    <source>
        <dbReference type="ARBA" id="ARBA00022840"/>
    </source>
</evidence>
<evidence type="ECO:0000256" key="7">
    <source>
        <dbReference type="ARBA" id="ARBA00022842"/>
    </source>
</evidence>
<reference evidence="9" key="1">
    <citation type="submission" date="2024-05" db="EMBL/GenBank/DDBJ databases">
        <authorList>
            <person name="Cai S.Y."/>
            <person name="Jin L.M."/>
            <person name="Li H.R."/>
        </authorList>
    </citation>
    <scope>NUCLEOTIDE SEQUENCE</scope>
    <source>
        <strain evidence="9">A5-74</strain>
    </source>
</reference>
<evidence type="ECO:0000256" key="8">
    <source>
        <dbReference type="HAMAP-Rule" id="MF_00692"/>
    </source>
</evidence>
<dbReference type="GO" id="GO:0000287">
    <property type="term" value="F:magnesium ion binding"/>
    <property type="evidence" value="ECO:0007669"/>
    <property type="project" value="UniProtKB-UniRule"/>
</dbReference>
<feature type="binding site" evidence="8">
    <location>
        <position position="127"/>
    </location>
    <ligand>
        <name>ATP</name>
        <dbReference type="ChEBI" id="CHEBI:30616"/>
    </ligand>
</feature>
<keyword evidence="2 8" id="KW-0808">Transferase</keyword>
<comment type="similarity">
    <text evidence="1 8">Belongs to the SELO family.</text>
</comment>
<protein>
    <recommendedName>
        <fullName evidence="8">Protein nucleotidyltransferase YdiU</fullName>
        <ecNumber evidence="8">2.7.7.-</ecNumber>
    </recommendedName>
    <alternativeName>
        <fullName evidence="8">Protein adenylyltransferase YdiU</fullName>
        <ecNumber evidence="8">2.7.7.108</ecNumber>
    </alternativeName>
    <alternativeName>
        <fullName evidence="8">Protein uridylyltransferase YdiU</fullName>
        <ecNumber evidence="8">2.7.7.-</ecNumber>
    </alternativeName>
</protein>
<dbReference type="RefSeq" id="WP_353649127.1">
    <property type="nucleotide sequence ID" value="NZ_CP159218.1"/>
</dbReference>
<dbReference type="PANTHER" id="PTHR32057">
    <property type="entry name" value="PROTEIN ADENYLYLTRANSFERASE SELO, MITOCHONDRIAL"/>
    <property type="match status" value="1"/>
</dbReference>
<keyword evidence="7 8" id="KW-0460">Magnesium</keyword>
<sequence length="497" mass="52944">MTSTPTSTVQLAHTFADELPELTLDWQAAELPAPELLVLNESLARQLGLDPAELRSPEGLGVLTGTRPPPGARPVAQLYAGHQFGSWNPRMGDGRALLLGDLTAPSGARFDLHLKGSGRTPFARGGDGYAAVGPMLREYVLSESMAALGIPTTRALAVVATGAVVRRERALPGAILVRVAAGHLRVGSVEYARATGDVALLRRVADHAIARHHPTAADAAHPYRALFEAVVAAQAQLIAQWMAVGFIHGVMNTDNMTLSGETIDYGPCAFLDAYDPTTWFSSIDELGRYAYGRQPAIAEWDLARLGEAMLPLLGDDPEVSDDLDTAVAWATGALTSFGALYRAARRARYLAKLGLPQAVTADETDPLIEQLLTLLKQGRVDFTGFFRALTAAASGDDAMLSGLGAPEVELQTWLGQWRRVGADSIDAAAMAAVNPVYIPRNHLVQEALDAATAGDLAPFTTLVDVLRDPFVERPGLDRYALPADADFAADFQTFCGT</sequence>
<feature type="binding site" evidence="8">
    <location>
        <position position="264"/>
    </location>
    <ligand>
        <name>Mg(2+)</name>
        <dbReference type="ChEBI" id="CHEBI:18420"/>
    </ligand>
</feature>
<feature type="binding site" evidence="8">
    <location>
        <position position="128"/>
    </location>
    <ligand>
        <name>ATP</name>
        <dbReference type="ChEBI" id="CHEBI:30616"/>
    </ligand>
</feature>
<feature type="binding site" evidence="8">
    <location>
        <position position="92"/>
    </location>
    <ligand>
        <name>ATP</name>
        <dbReference type="ChEBI" id="CHEBI:30616"/>
    </ligand>
</feature>
<comment type="catalytic activity">
    <reaction evidence="8">
        <text>L-tyrosyl-[protein] + ATP = O-(5'-adenylyl)-L-tyrosyl-[protein] + diphosphate</text>
        <dbReference type="Rhea" id="RHEA:54288"/>
        <dbReference type="Rhea" id="RHEA-COMP:10136"/>
        <dbReference type="Rhea" id="RHEA-COMP:13846"/>
        <dbReference type="ChEBI" id="CHEBI:30616"/>
        <dbReference type="ChEBI" id="CHEBI:33019"/>
        <dbReference type="ChEBI" id="CHEBI:46858"/>
        <dbReference type="ChEBI" id="CHEBI:83624"/>
        <dbReference type="EC" id="2.7.7.108"/>
    </reaction>
</comment>
<feature type="binding site" evidence="8">
    <location>
        <position position="95"/>
    </location>
    <ligand>
        <name>ATP</name>
        <dbReference type="ChEBI" id="CHEBI:30616"/>
    </ligand>
</feature>
<dbReference type="PANTHER" id="PTHR32057:SF14">
    <property type="entry name" value="PROTEIN ADENYLYLTRANSFERASE SELO, MITOCHONDRIAL"/>
    <property type="match status" value="1"/>
</dbReference>
<comment type="catalytic activity">
    <reaction evidence="8">
        <text>L-tyrosyl-[protein] + UTP = O-(5'-uridylyl)-L-tyrosyl-[protein] + diphosphate</text>
        <dbReference type="Rhea" id="RHEA:83887"/>
        <dbReference type="Rhea" id="RHEA-COMP:10136"/>
        <dbReference type="Rhea" id="RHEA-COMP:20238"/>
        <dbReference type="ChEBI" id="CHEBI:33019"/>
        <dbReference type="ChEBI" id="CHEBI:46398"/>
        <dbReference type="ChEBI" id="CHEBI:46858"/>
        <dbReference type="ChEBI" id="CHEBI:90602"/>
    </reaction>
</comment>
<comment type="catalytic activity">
    <reaction evidence="8">
        <text>L-threonyl-[protein] + ATP = 3-O-(5'-adenylyl)-L-threonyl-[protein] + diphosphate</text>
        <dbReference type="Rhea" id="RHEA:54292"/>
        <dbReference type="Rhea" id="RHEA-COMP:11060"/>
        <dbReference type="Rhea" id="RHEA-COMP:13847"/>
        <dbReference type="ChEBI" id="CHEBI:30013"/>
        <dbReference type="ChEBI" id="CHEBI:30616"/>
        <dbReference type="ChEBI" id="CHEBI:33019"/>
        <dbReference type="ChEBI" id="CHEBI:138113"/>
        <dbReference type="EC" id="2.7.7.108"/>
    </reaction>
</comment>
<dbReference type="GO" id="GO:0070733">
    <property type="term" value="F:AMPylase activity"/>
    <property type="evidence" value="ECO:0007669"/>
    <property type="project" value="UniProtKB-EC"/>
</dbReference>
<proteinExistence type="inferred from homology"/>
<comment type="cofactor">
    <cofactor evidence="8">
        <name>Mg(2+)</name>
        <dbReference type="ChEBI" id="CHEBI:18420"/>
    </cofactor>
    <cofactor evidence="8">
        <name>Mn(2+)</name>
        <dbReference type="ChEBI" id="CHEBI:29035"/>
    </cofactor>
</comment>
<feature type="active site" description="Proton acceptor" evidence="8">
    <location>
        <position position="254"/>
    </location>
</feature>
<dbReference type="HAMAP" id="MF_00692">
    <property type="entry name" value="SelO"/>
    <property type="match status" value="1"/>
</dbReference>
<accession>A0AAU8DQ79</accession>
<evidence type="ECO:0000256" key="1">
    <source>
        <dbReference type="ARBA" id="ARBA00009747"/>
    </source>
</evidence>
<comment type="catalytic activity">
    <reaction evidence="8">
        <text>L-histidyl-[protein] + UTP = N(tele)-(5'-uridylyl)-L-histidyl-[protein] + diphosphate</text>
        <dbReference type="Rhea" id="RHEA:83891"/>
        <dbReference type="Rhea" id="RHEA-COMP:9745"/>
        <dbReference type="Rhea" id="RHEA-COMP:20239"/>
        <dbReference type="ChEBI" id="CHEBI:29979"/>
        <dbReference type="ChEBI" id="CHEBI:33019"/>
        <dbReference type="ChEBI" id="CHEBI:46398"/>
        <dbReference type="ChEBI" id="CHEBI:233474"/>
    </reaction>
</comment>
<dbReference type="EMBL" id="CP159218">
    <property type="protein sequence ID" value="XCG63512.1"/>
    <property type="molecule type" value="Genomic_DNA"/>
</dbReference>
<evidence type="ECO:0000256" key="4">
    <source>
        <dbReference type="ARBA" id="ARBA00022723"/>
    </source>
</evidence>